<evidence type="ECO:0000256" key="5">
    <source>
        <dbReference type="ARBA" id="ARBA00022840"/>
    </source>
</evidence>
<evidence type="ECO:0000256" key="6">
    <source>
        <dbReference type="SAM" id="MobiDB-lite"/>
    </source>
</evidence>
<keyword evidence="2" id="KW-0808">Transferase</keyword>
<keyword evidence="5" id="KW-0067">ATP-binding</keyword>
<feature type="compositionally biased region" description="Acidic residues" evidence="6">
    <location>
        <begin position="64"/>
        <end position="73"/>
    </location>
</feature>
<sequence>MPVIAIEEDDLDEVSRLLSEVPVPDIICPTTISIGPPSTEDTKEDNHHRQANNEDLGGNNQYDANDDDDDDAESFNSNSTFELCSISSYENLADYNKNNNNNNDSLNLSISRSGRSTGKSLSKSIGNSSSSRNRYVIVRRTPSSVQLNRSVHSTGAKQLDDIVVYPKTDESIDAKYFIDYSREIGRGTKTIVRKCIERSTGNRYAVKSVKRSDGSEYEHMRTEANLLTALNHPSIIQIYDTYEDDKYLHMVVEICKGGELYDHVVKPANCKKKNGSNQGQVSSCPSEEVVAIIVRRVVDAVAYLHDHNIIHRDLKLENLLFKSKPNAKNQQSLTEIRIIDFGLSRRYNTHHRFSSLPKLSSFVGTKIYVAPEVLNHSYTHAVDLWSVGVLAYALLSAKAPFMGRNDQELFDKIQHCGQELKFPSPDFDKVSDEAKDFIRSLLVNDEANRPTACELLNHRWMVKADRWKDEIDAAATAGGKSSSVFKKLFGRFGKGKNKSRPKGANSDLNNHSNIMKGGNKNRQQ</sequence>
<feature type="region of interest" description="Disordered" evidence="6">
    <location>
        <begin position="100"/>
        <end position="133"/>
    </location>
</feature>
<accession>A0A7S4ARY2</accession>
<dbReference type="GO" id="GO:0004674">
    <property type="term" value="F:protein serine/threonine kinase activity"/>
    <property type="evidence" value="ECO:0007669"/>
    <property type="project" value="UniProtKB-KW"/>
</dbReference>
<dbReference type="InterPro" id="IPR000719">
    <property type="entry name" value="Prot_kinase_dom"/>
</dbReference>
<dbReference type="CDD" id="cd05117">
    <property type="entry name" value="STKc_CAMK"/>
    <property type="match status" value="1"/>
</dbReference>
<dbReference type="Gene3D" id="1.10.510.10">
    <property type="entry name" value="Transferase(Phosphotransferase) domain 1"/>
    <property type="match status" value="1"/>
</dbReference>
<dbReference type="SUPFAM" id="SSF56112">
    <property type="entry name" value="Protein kinase-like (PK-like)"/>
    <property type="match status" value="1"/>
</dbReference>
<evidence type="ECO:0000256" key="4">
    <source>
        <dbReference type="ARBA" id="ARBA00022777"/>
    </source>
</evidence>
<dbReference type="GO" id="GO:0005524">
    <property type="term" value="F:ATP binding"/>
    <property type="evidence" value="ECO:0007669"/>
    <property type="project" value="UniProtKB-KW"/>
</dbReference>
<keyword evidence="4" id="KW-0418">Kinase</keyword>
<dbReference type="PROSITE" id="PS00108">
    <property type="entry name" value="PROTEIN_KINASE_ST"/>
    <property type="match status" value="1"/>
</dbReference>
<name>A0A7S4ARY2_9STRA</name>
<feature type="region of interest" description="Disordered" evidence="6">
    <location>
        <begin position="492"/>
        <end position="524"/>
    </location>
</feature>
<keyword evidence="1" id="KW-0723">Serine/threonine-protein kinase</keyword>
<dbReference type="PANTHER" id="PTHR24349">
    <property type="entry name" value="SERINE/THREONINE-PROTEIN KINASE"/>
    <property type="match status" value="1"/>
</dbReference>
<dbReference type="InterPro" id="IPR050205">
    <property type="entry name" value="CDPK_Ser/Thr_kinases"/>
</dbReference>
<feature type="compositionally biased region" description="Low complexity" evidence="6">
    <location>
        <begin position="118"/>
        <end position="133"/>
    </location>
</feature>
<gene>
    <name evidence="8" type="ORF">PAUS00366_LOCUS17320</name>
</gene>
<dbReference type="PROSITE" id="PS50011">
    <property type="entry name" value="PROTEIN_KINASE_DOM"/>
    <property type="match status" value="1"/>
</dbReference>
<dbReference type="SMART" id="SM00220">
    <property type="entry name" value="S_TKc"/>
    <property type="match status" value="1"/>
</dbReference>
<dbReference type="Pfam" id="PF00069">
    <property type="entry name" value="Pkinase"/>
    <property type="match status" value="1"/>
</dbReference>
<evidence type="ECO:0000256" key="3">
    <source>
        <dbReference type="ARBA" id="ARBA00022741"/>
    </source>
</evidence>
<reference evidence="8" key="1">
    <citation type="submission" date="2021-01" db="EMBL/GenBank/DDBJ databases">
        <authorList>
            <person name="Corre E."/>
            <person name="Pelletier E."/>
            <person name="Niang G."/>
            <person name="Scheremetjew M."/>
            <person name="Finn R."/>
            <person name="Kale V."/>
            <person name="Holt S."/>
            <person name="Cochrane G."/>
            <person name="Meng A."/>
            <person name="Brown T."/>
            <person name="Cohen L."/>
        </authorList>
    </citation>
    <scope>NUCLEOTIDE SEQUENCE</scope>
    <source>
        <strain evidence="8">10249 10 AB</strain>
    </source>
</reference>
<dbReference type="EMBL" id="HBIX01025123">
    <property type="protein sequence ID" value="CAE0724563.1"/>
    <property type="molecule type" value="Transcribed_RNA"/>
</dbReference>
<evidence type="ECO:0000313" key="8">
    <source>
        <dbReference type="EMBL" id="CAE0724563.1"/>
    </source>
</evidence>
<feature type="domain" description="Protein kinase" evidence="7">
    <location>
        <begin position="178"/>
        <end position="461"/>
    </location>
</feature>
<dbReference type="InterPro" id="IPR011009">
    <property type="entry name" value="Kinase-like_dom_sf"/>
</dbReference>
<protein>
    <recommendedName>
        <fullName evidence="7">Protein kinase domain-containing protein</fullName>
    </recommendedName>
</protein>
<organism evidence="8">
    <name type="scientific">Pseudo-nitzschia australis</name>
    <dbReference type="NCBI Taxonomy" id="44445"/>
    <lineage>
        <taxon>Eukaryota</taxon>
        <taxon>Sar</taxon>
        <taxon>Stramenopiles</taxon>
        <taxon>Ochrophyta</taxon>
        <taxon>Bacillariophyta</taxon>
        <taxon>Bacillariophyceae</taxon>
        <taxon>Bacillariophycidae</taxon>
        <taxon>Bacillariales</taxon>
        <taxon>Bacillariaceae</taxon>
        <taxon>Pseudo-nitzschia</taxon>
    </lineage>
</organism>
<proteinExistence type="predicted"/>
<evidence type="ECO:0000256" key="2">
    <source>
        <dbReference type="ARBA" id="ARBA00022679"/>
    </source>
</evidence>
<feature type="compositionally biased region" description="Basic and acidic residues" evidence="6">
    <location>
        <begin position="40"/>
        <end position="52"/>
    </location>
</feature>
<evidence type="ECO:0000256" key="1">
    <source>
        <dbReference type="ARBA" id="ARBA00022527"/>
    </source>
</evidence>
<keyword evidence="3" id="KW-0547">Nucleotide-binding</keyword>
<dbReference type="Gene3D" id="3.30.200.20">
    <property type="entry name" value="Phosphorylase Kinase, domain 1"/>
    <property type="match status" value="1"/>
</dbReference>
<evidence type="ECO:0000259" key="7">
    <source>
        <dbReference type="PROSITE" id="PS50011"/>
    </source>
</evidence>
<feature type="compositionally biased region" description="Low complexity" evidence="6">
    <location>
        <begin position="100"/>
        <end position="109"/>
    </location>
</feature>
<dbReference type="AlphaFoldDB" id="A0A7S4ARY2"/>
<feature type="region of interest" description="Disordered" evidence="6">
    <location>
        <begin position="27"/>
        <end position="76"/>
    </location>
</feature>
<dbReference type="InterPro" id="IPR008271">
    <property type="entry name" value="Ser/Thr_kinase_AS"/>
</dbReference>